<proteinExistence type="predicted"/>
<sequence>MMWLRLYLCRTSATYLSVRRCPFRYNIFKVFLKSVFEKALIKFSKCQSLVSKRVKLFVVESIKYNFSILVPCNHVVKSGIEGQDIKQFSNTTFHFILFTNSNLLNCGCLIL</sequence>
<accession>A0AAD1X5D1</accession>
<dbReference type="Proteomes" id="UP001295684">
    <property type="component" value="Unassembled WGS sequence"/>
</dbReference>
<dbReference type="AlphaFoldDB" id="A0AAD1X5D1"/>
<evidence type="ECO:0000313" key="1">
    <source>
        <dbReference type="EMBL" id="CAI2361349.1"/>
    </source>
</evidence>
<organism evidence="1 2">
    <name type="scientific">Euplotes crassus</name>
    <dbReference type="NCBI Taxonomy" id="5936"/>
    <lineage>
        <taxon>Eukaryota</taxon>
        <taxon>Sar</taxon>
        <taxon>Alveolata</taxon>
        <taxon>Ciliophora</taxon>
        <taxon>Intramacronucleata</taxon>
        <taxon>Spirotrichea</taxon>
        <taxon>Hypotrichia</taxon>
        <taxon>Euplotida</taxon>
        <taxon>Euplotidae</taxon>
        <taxon>Moneuplotes</taxon>
    </lineage>
</organism>
<comment type="caution">
    <text evidence="1">The sequence shown here is derived from an EMBL/GenBank/DDBJ whole genome shotgun (WGS) entry which is preliminary data.</text>
</comment>
<name>A0AAD1X5D1_EUPCR</name>
<keyword evidence="2" id="KW-1185">Reference proteome</keyword>
<evidence type="ECO:0000313" key="2">
    <source>
        <dbReference type="Proteomes" id="UP001295684"/>
    </source>
</evidence>
<gene>
    <name evidence="1" type="ORF">ECRASSUSDP1_LOCUS2660</name>
</gene>
<protein>
    <submittedName>
        <fullName evidence="1">Uncharacterized protein</fullName>
    </submittedName>
</protein>
<dbReference type="EMBL" id="CAMPGE010002542">
    <property type="protein sequence ID" value="CAI2361349.1"/>
    <property type="molecule type" value="Genomic_DNA"/>
</dbReference>
<reference evidence="1" key="1">
    <citation type="submission" date="2023-07" db="EMBL/GenBank/DDBJ databases">
        <authorList>
            <consortium name="AG Swart"/>
            <person name="Singh M."/>
            <person name="Singh A."/>
            <person name="Seah K."/>
            <person name="Emmerich C."/>
        </authorList>
    </citation>
    <scope>NUCLEOTIDE SEQUENCE</scope>
    <source>
        <strain evidence="1">DP1</strain>
    </source>
</reference>